<keyword evidence="1" id="KW-0472">Membrane</keyword>
<keyword evidence="1" id="KW-0812">Transmembrane</keyword>
<sequence>MIADRFFAQILSKGATRHFTSTFLETPATYAWKLVNKQQTLLNRAAITKQIPGSMPAAKQLPRWPLTMPALQSSHHIAQTANTGALFYKTLRPPRDNRKLKEFALSAAGLLVVFPLAAGSMFELFGWTGEQRRKRWAHYESSDMDFVAAMSKPFGF</sequence>
<dbReference type="Proteomes" id="UP000799302">
    <property type="component" value="Unassembled WGS sequence"/>
</dbReference>
<keyword evidence="3" id="KW-1185">Reference proteome</keyword>
<protein>
    <submittedName>
        <fullName evidence="2">Uncharacterized protein</fullName>
    </submittedName>
</protein>
<organism evidence="2 3">
    <name type="scientific">Microthyrium microscopicum</name>
    <dbReference type="NCBI Taxonomy" id="703497"/>
    <lineage>
        <taxon>Eukaryota</taxon>
        <taxon>Fungi</taxon>
        <taxon>Dikarya</taxon>
        <taxon>Ascomycota</taxon>
        <taxon>Pezizomycotina</taxon>
        <taxon>Dothideomycetes</taxon>
        <taxon>Dothideomycetes incertae sedis</taxon>
        <taxon>Microthyriales</taxon>
        <taxon>Microthyriaceae</taxon>
        <taxon>Microthyrium</taxon>
    </lineage>
</organism>
<feature type="transmembrane region" description="Helical" evidence="1">
    <location>
        <begin position="103"/>
        <end position="125"/>
    </location>
</feature>
<keyword evidence="1" id="KW-1133">Transmembrane helix</keyword>
<dbReference type="EMBL" id="MU004235">
    <property type="protein sequence ID" value="KAF2668970.1"/>
    <property type="molecule type" value="Genomic_DNA"/>
</dbReference>
<reference evidence="2" key="1">
    <citation type="journal article" date="2020" name="Stud. Mycol.">
        <title>101 Dothideomycetes genomes: a test case for predicting lifestyles and emergence of pathogens.</title>
        <authorList>
            <person name="Haridas S."/>
            <person name="Albert R."/>
            <person name="Binder M."/>
            <person name="Bloem J."/>
            <person name="Labutti K."/>
            <person name="Salamov A."/>
            <person name="Andreopoulos B."/>
            <person name="Baker S."/>
            <person name="Barry K."/>
            <person name="Bills G."/>
            <person name="Bluhm B."/>
            <person name="Cannon C."/>
            <person name="Castanera R."/>
            <person name="Culley D."/>
            <person name="Daum C."/>
            <person name="Ezra D."/>
            <person name="Gonzalez J."/>
            <person name="Henrissat B."/>
            <person name="Kuo A."/>
            <person name="Liang C."/>
            <person name="Lipzen A."/>
            <person name="Lutzoni F."/>
            <person name="Magnuson J."/>
            <person name="Mondo S."/>
            <person name="Nolan M."/>
            <person name="Ohm R."/>
            <person name="Pangilinan J."/>
            <person name="Park H.-J."/>
            <person name="Ramirez L."/>
            <person name="Alfaro M."/>
            <person name="Sun H."/>
            <person name="Tritt A."/>
            <person name="Yoshinaga Y."/>
            <person name="Zwiers L.-H."/>
            <person name="Turgeon B."/>
            <person name="Goodwin S."/>
            <person name="Spatafora J."/>
            <person name="Crous P."/>
            <person name="Grigoriev I."/>
        </authorList>
    </citation>
    <scope>NUCLEOTIDE SEQUENCE</scope>
    <source>
        <strain evidence="2">CBS 115976</strain>
    </source>
</reference>
<gene>
    <name evidence="2" type="ORF">BT63DRAFT_424696</name>
</gene>
<evidence type="ECO:0000313" key="2">
    <source>
        <dbReference type="EMBL" id="KAF2668970.1"/>
    </source>
</evidence>
<evidence type="ECO:0000256" key="1">
    <source>
        <dbReference type="SAM" id="Phobius"/>
    </source>
</evidence>
<dbReference type="AlphaFoldDB" id="A0A6A6UAJ2"/>
<evidence type="ECO:0000313" key="3">
    <source>
        <dbReference type="Proteomes" id="UP000799302"/>
    </source>
</evidence>
<proteinExistence type="predicted"/>
<accession>A0A6A6UAJ2</accession>
<name>A0A6A6UAJ2_9PEZI</name>